<name>A0A2I1JZ41_9LACT</name>
<dbReference type="Gene3D" id="1.10.150.240">
    <property type="entry name" value="Putative phosphatase, domain 2"/>
    <property type="match status" value="1"/>
</dbReference>
<dbReference type="NCBIfam" id="TIGR01549">
    <property type="entry name" value="HAD-SF-IA-v1"/>
    <property type="match status" value="1"/>
</dbReference>
<dbReference type="PANTHER" id="PTHR47478:SF1">
    <property type="entry name" value="PYRIMIDINE 5'-NUCLEOTIDASE YJJG"/>
    <property type="match status" value="1"/>
</dbReference>
<dbReference type="AlphaFoldDB" id="A0A2I1JZ41"/>
<dbReference type="SFLD" id="SFLDS00003">
    <property type="entry name" value="Haloacid_Dehalogenase"/>
    <property type="match status" value="1"/>
</dbReference>
<dbReference type="InterPro" id="IPR036412">
    <property type="entry name" value="HAD-like_sf"/>
</dbReference>
<reference evidence="1 2" key="1">
    <citation type="submission" date="2017-12" db="EMBL/GenBank/DDBJ databases">
        <title>Phylogenetic diversity of female urinary microbiome.</title>
        <authorList>
            <person name="Thomas-White K."/>
            <person name="Wolfe A.J."/>
        </authorList>
    </citation>
    <scope>NUCLEOTIDE SEQUENCE [LARGE SCALE GENOMIC DNA]</scope>
    <source>
        <strain evidence="1 2">UMB0898</strain>
    </source>
</reference>
<dbReference type="InterPro" id="IPR052550">
    <property type="entry name" value="Pyrimidine_5'-ntase_YjjG"/>
</dbReference>
<dbReference type="PANTHER" id="PTHR47478">
    <property type="match status" value="1"/>
</dbReference>
<dbReference type="OrthoDB" id="9802350at2"/>
<dbReference type="NCBIfam" id="TIGR02254">
    <property type="entry name" value="YjjG_YfnB"/>
    <property type="match status" value="1"/>
</dbReference>
<gene>
    <name evidence="1" type="ORF">CYJ57_04880</name>
</gene>
<dbReference type="Proteomes" id="UP000234384">
    <property type="component" value="Unassembled WGS sequence"/>
</dbReference>
<dbReference type="EMBL" id="PKHE01000011">
    <property type="protein sequence ID" value="PKY88649.1"/>
    <property type="molecule type" value="Genomic_DNA"/>
</dbReference>
<sequence>MSLHILFDLDGTLLNFREAEYDALASLFNHFSMDSAEENFQLFSQINQSQWDLFEDNLVTLTQLRFNRFKQFLEVLGSDLDPSLVATYYENQLAQGAHLITEAHELMGQLHGKYSLYAATNGIEHIQTQRLAKSGLDHYFEKVFISEAMGVSKPDTAYFNHVLSAIEAEPSDVIMVGDSLNSDIYGGNQSNLTTVWYNPHNHELPIDIDRRPNYQIQHLMQLISILP</sequence>
<dbReference type="SFLD" id="SFLDG01129">
    <property type="entry name" value="C1.5:_HAD__Beta-PGM__Phosphata"/>
    <property type="match status" value="1"/>
</dbReference>
<dbReference type="Pfam" id="PF13419">
    <property type="entry name" value="HAD_2"/>
    <property type="match status" value="1"/>
</dbReference>
<evidence type="ECO:0000313" key="2">
    <source>
        <dbReference type="Proteomes" id="UP000234384"/>
    </source>
</evidence>
<dbReference type="InterPro" id="IPR041492">
    <property type="entry name" value="HAD_2"/>
</dbReference>
<dbReference type="SUPFAM" id="SSF56784">
    <property type="entry name" value="HAD-like"/>
    <property type="match status" value="1"/>
</dbReference>
<dbReference type="InterPro" id="IPR006439">
    <property type="entry name" value="HAD-SF_hydro_IA"/>
</dbReference>
<proteinExistence type="predicted"/>
<accession>A0A2I1JZ41</accession>
<organism evidence="1 2">
    <name type="scientific">Falseniella ignava</name>
    <dbReference type="NCBI Taxonomy" id="137730"/>
    <lineage>
        <taxon>Bacteria</taxon>
        <taxon>Bacillati</taxon>
        <taxon>Bacillota</taxon>
        <taxon>Bacilli</taxon>
        <taxon>Lactobacillales</taxon>
        <taxon>Aerococcaceae</taxon>
        <taxon>Falseniella</taxon>
    </lineage>
</organism>
<dbReference type="InterPro" id="IPR023198">
    <property type="entry name" value="PGP-like_dom2"/>
</dbReference>
<protein>
    <submittedName>
        <fullName evidence="1">Noncanonical pyrimidine nucleotidase, YjjG family</fullName>
    </submittedName>
</protein>
<dbReference type="GO" id="GO:0008253">
    <property type="term" value="F:5'-nucleotidase activity"/>
    <property type="evidence" value="ECO:0007669"/>
    <property type="project" value="InterPro"/>
</dbReference>
<dbReference type="RefSeq" id="WP_101954304.1">
    <property type="nucleotide sequence ID" value="NZ_PKHE01000011.1"/>
</dbReference>
<dbReference type="InterPro" id="IPR023214">
    <property type="entry name" value="HAD_sf"/>
</dbReference>
<comment type="caution">
    <text evidence="1">The sequence shown here is derived from an EMBL/GenBank/DDBJ whole genome shotgun (WGS) entry which is preliminary data.</text>
</comment>
<evidence type="ECO:0000313" key="1">
    <source>
        <dbReference type="EMBL" id="PKY88649.1"/>
    </source>
</evidence>
<dbReference type="Gene3D" id="3.40.50.1000">
    <property type="entry name" value="HAD superfamily/HAD-like"/>
    <property type="match status" value="1"/>
</dbReference>
<dbReference type="InterPro" id="IPR011951">
    <property type="entry name" value="HAD-SF_hydro_IA_YjjG/PynA"/>
</dbReference>